<dbReference type="OrthoDB" id="122341at2759"/>
<sequence>MVVEAIPTGLRLRWDISSSGGVPAMQLLLFNFEDITLPLLEGSVGRYVRLETVDGSDAIIDQGAIDTSSLFLSKAQVIINKTQLYLRESAVQSGDQYSISLTAPPQSPLGVSVAITAVQSTPLRHALTIEPSVAIFSQSNWSSSVTIQVLTQNDNIAGLHDDRVVVTHTIVESSEVSFAPIENVVVYIEDDDIPLVHLSRRHVAVVEALENDSYDIVLLSEPTDDVEIVVESVLPLVQVTPSTIVFTSNNWHVPQALLLTAQHPSPDVISSVRTQINHRVLSTDSNFNGIMARLVPQSSVYVHYEPQEMQSCIDPCRTGWFPLTNATTGASACVACPLGYYCSAVVPTVLRVISFVIRVQRARFVWIRRLRQFRAEADHSRLEMPRRARHVLLVRFVPAWIKSLLPVPPDRMQTLPYARFASLATFVLLHRFSPRNALKGPLVLPVLLCAHLARMVTHAHSPIHLFHVSLVKCTTLTTLHVYHVPEVTSAHH</sequence>
<evidence type="ECO:0000313" key="2">
    <source>
        <dbReference type="Proteomes" id="UP000794436"/>
    </source>
</evidence>
<name>A0A8K1CR41_PYTOL</name>
<keyword evidence="2" id="KW-1185">Reference proteome</keyword>
<protein>
    <submittedName>
        <fullName evidence="1">Uncharacterized protein</fullName>
    </submittedName>
</protein>
<organism evidence="1 2">
    <name type="scientific">Pythium oligandrum</name>
    <name type="common">Mycoparasitic fungus</name>
    <dbReference type="NCBI Taxonomy" id="41045"/>
    <lineage>
        <taxon>Eukaryota</taxon>
        <taxon>Sar</taxon>
        <taxon>Stramenopiles</taxon>
        <taxon>Oomycota</taxon>
        <taxon>Peronosporomycetes</taxon>
        <taxon>Pythiales</taxon>
        <taxon>Pythiaceae</taxon>
        <taxon>Pythium</taxon>
    </lineage>
</organism>
<evidence type="ECO:0000313" key="1">
    <source>
        <dbReference type="EMBL" id="TMW66818.1"/>
    </source>
</evidence>
<proteinExistence type="predicted"/>
<gene>
    <name evidence="1" type="ORF">Poli38472_011934</name>
</gene>
<dbReference type="Proteomes" id="UP000794436">
    <property type="component" value="Unassembled WGS sequence"/>
</dbReference>
<comment type="caution">
    <text evidence="1">The sequence shown here is derived from an EMBL/GenBank/DDBJ whole genome shotgun (WGS) entry which is preliminary data.</text>
</comment>
<dbReference type="AlphaFoldDB" id="A0A8K1CR41"/>
<dbReference type="EMBL" id="SPLM01000006">
    <property type="protein sequence ID" value="TMW66818.1"/>
    <property type="molecule type" value="Genomic_DNA"/>
</dbReference>
<accession>A0A8K1CR41</accession>
<reference evidence="1" key="1">
    <citation type="submission" date="2019-03" db="EMBL/GenBank/DDBJ databases">
        <title>Long read genome sequence of the mycoparasitic Pythium oligandrum ATCC 38472 isolated from sugarbeet rhizosphere.</title>
        <authorList>
            <person name="Gaulin E."/>
        </authorList>
    </citation>
    <scope>NUCLEOTIDE SEQUENCE</scope>
    <source>
        <strain evidence="1">ATCC 38472_TT</strain>
    </source>
</reference>